<reference evidence="2" key="1">
    <citation type="submission" date="2022-07" db="EMBL/GenBank/DDBJ databases">
        <title>Genome Sequence of Xylaria arbuscula.</title>
        <authorList>
            <person name="Buettner E."/>
        </authorList>
    </citation>
    <scope>NUCLEOTIDE SEQUENCE</scope>
    <source>
        <strain evidence="2">VT107</strain>
    </source>
</reference>
<evidence type="ECO:0000313" key="2">
    <source>
        <dbReference type="EMBL" id="KAJ3579573.1"/>
    </source>
</evidence>
<keyword evidence="3" id="KW-1185">Reference proteome</keyword>
<dbReference type="PANTHER" id="PTHR47784">
    <property type="entry name" value="STEROL UPTAKE CONTROL PROTEIN 2"/>
    <property type="match status" value="1"/>
</dbReference>
<gene>
    <name evidence="2" type="ORF">NPX13_g991</name>
</gene>
<dbReference type="AlphaFoldDB" id="A0A9W8NLU9"/>
<accession>A0A9W8NLU9</accession>
<protein>
    <submittedName>
        <fullName evidence="2">Uncharacterized protein</fullName>
    </submittedName>
</protein>
<evidence type="ECO:0000256" key="1">
    <source>
        <dbReference type="SAM" id="MobiDB-lite"/>
    </source>
</evidence>
<feature type="region of interest" description="Disordered" evidence="1">
    <location>
        <begin position="39"/>
        <end position="77"/>
    </location>
</feature>
<feature type="compositionally biased region" description="Low complexity" evidence="1">
    <location>
        <begin position="46"/>
        <end position="64"/>
    </location>
</feature>
<dbReference type="GO" id="GO:0001228">
    <property type="term" value="F:DNA-binding transcription activator activity, RNA polymerase II-specific"/>
    <property type="evidence" value="ECO:0007669"/>
    <property type="project" value="TreeGrafter"/>
</dbReference>
<dbReference type="EMBL" id="JANPWZ010000081">
    <property type="protein sequence ID" value="KAJ3579573.1"/>
    <property type="molecule type" value="Genomic_DNA"/>
</dbReference>
<proteinExistence type="predicted"/>
<name>A0A9W8NLU9_9PEZI</name>
<dbReference type="VEuPathDB" id="FungiDB:F4678DRAFT_408307"/>
<organism evidence="2 3">
    <name type="scientific">Xylaria arbuscula</name>
    <dbReference type="NCBI Taxonomy" id="114810"/>
    <lineage>
        <taxon>Eukaryota</taxon>
        <taxon>Fungi</taxon>
        <taxon>Dikarya</taxon>
        <taxon>Ascomycota</taxon>
        <taxon>Pezizomycotina</taxon>
        <taxon>Sordariomycetes</taxon>
        <taxon>Xylariomycetidae</taxon>
        <taxon>Xylariales</taxon>
        <taxon>Xylariaceae</taxon>
        <taxon>Xylaria</taxon>
    </lineage>
</organism>
<comment type="caution">
    <text evidence="2">The sequence shown here is derived from an EMBL/GenBank/DDBJ whole genome shotgun (WGS) entry which is preliminary data.</text>
</comment>
<dbReference type="PANTHER" id="PTHR47784:SF4">
    <property type="entry name" value="ZN(II)2CYS6 TRANSCRIPTION FACTOR (EUROFUNG)"/>
    <property type="match status" value="1"/>
</dbReference>
<dbReference type="InterPro" id="IPR053157">
    <property type="entry name" value="Sterol_Uptake_Regulator"/>
</dbReference>
<evidence type="ECO:0000313" key="3">
    <source>
        <dbReference type="Proteomes" id="UP001148614"/>
    </source>
</evidence>
<sequence length="430" mass="47536">MSLTGAIYMLTATTGVARRGNEEKICRKIQARLHLPLPQRAASGKQSPHASSSVSFSASNSPQSGTSALIRNPGHGTPESPPWALYEPLFSINSLVTTDQTFKLHHLELLHNFKAGVLRESVFDLAAADGYMAMTVQAAVQAPYLMDQALAISAAHMSVTRPSQRRFYQQEAAQLQTRALALFNGSRALEKTEQAMAGFVYSTLLSQHVLFDAFSTRDDFQTLLEKLVAAFRICGGVRLVSGNSWPFIMSQYQHHVGISLPHEFIDVDGGETILTTKLADIRSRMANANLSPSILDPCDTALQYLQELSYARNRASILYFRATHLLHWAVRVPSSFIDLVEQRRPEALIIIAHYALLIHDAKGHWLSGDAGAFIIRSITVLLGKYWAHWLAWPNEVLDSIGSNCAIKLLSALDADCCENEDLCQRIFEAT</sequence>
<dbReference type="Proteomes" id="UP001148614">
    <property type="component" value="Unassembled WGS sequence"/>
</dbReference>